<evidence type="ECO:0000313" key="2">
    <source>
        <dbReference type="EMBL" id="CDR46580.1"/>
    </source>
</evidence>
<dbReference type="AlphaFoldDB" id="A0A061B9I2"/>
<dbReference type="InterPro" id="IPR014485">
    <property type="entry name" value="Pesterase_C1039"/>
</dbReference>
<dbReference type="InterPro" id="IPR041823">
    <property type="entry name" value="YHR202W_N"/>
</dbReference>
<reference evidence="2" key="1">
    <citation type="journal article" date="2014" name="Genome Announc.">
        <title>Genome sequence of the yeast Cyberlindnera fabianii (Hansenula fabianii).</title>
        <authorList>
            <person name="Freel K.C."/>
            <person name="Sarilar V."/>
            <person name="Neuveglise C."/>
            <person name="Devillers H."/>
            <person name="Friedrich A."/>
            <person name="Schacherer J."/>
        </authorList>
    </citation>
    <scope>NUCLEOTIDE SEQUENCE</scope>
    <source>
        <strain evidence="2">YJS4271</strain>
    </source>
</reference>
<dbReference type="PANTHER" id="PTHR11575">
    <property type="entry name" value="5'-NUCLEOTIDASE-RELATED"/>
    <property type="match status" value="1"/>
</dbReference>
<dbReference type="OrthoDB" id="7722975at2759"/>
<evidence type="ECO:0000259" key="1">
    <source>
        <dbReference type="Pfam" id="PF21953"/>
    </source>
</evidence>
<dbReference type="GO" id="GO:0005576">
    <property type="term" value="C:extracellular region"/>
    <property type="evidence" value="ECO:0007669"/>
    <property type="project" value="UniProtKB-ARBA"/>
</dbReference>
<dbReference type="InterPro" id="IPR006179">
    <property type="entry name" value="5_nucleotidase/apyrase"/>
</dbReference>
<dbReference type="Pfam" id="PF21953">
    <property type="entry name" value="NadN_nucleosid_C"/>
    <property type="match status" value="1"/>
</dbReference>
<dbReference type="CDD" id="cd07407">
    <property type="entry name" value="MPP_YHR202W_N"/>
    <property type="match status" value="1"/>
</dbReference>
<sequence length="647" mass="73908">MPLSYRIHHPPNSSPQRSLWPLTTHVFTSHHIQRLKAPNTMVVLQFLTLATGALATASLNALQQPHISPPKHSLFRDIVWGDINFVHTTDTHGWYAGHINQKAYSADWGDYISFASHIRATAADKGVDVLFVDTGDKHDGNGLSDASPQNGYFSTPIFNQMNYDLVTIGNHELYTEEASTQEYEISVQHYGDKYISTNVEYLLDNGTWVHFGNRYRYFTTPNRGDRILALAFLFNFRRFNSKTRVTSILDTLKEDSFKAILDAHPEEKLDYIVIFGHIPVTDLQDEELLNLHIYLRRLYPNTIIQYFGGHSHIRDFASYDYMATGLQSGRYCETLGWLSINTSDTTPKFNRRYIDFNREGLIHHAGVSKHEFDTEAGLTVSNYITDLRRELNLTDVYGYVPETYLMNAYPIGHKLNIYTLLNTTILPLIQSEIGRSDKTNRAILVNSGSIRYDLYKGNFTKDTEFIVSPFQNNWVYLTVPKTLAQRVAPYLNKGDYIMTRDIASPEKLHMQMKEQKKLEMKSMMNGMSLGLDECPVVHKKGFKKGFTTHDDYGCDGDDVHHNTIPYYPSPNIVGSYEERDPDSDMADLVFYDFIEPWILQALNTLAKESGLVPDAESYSHKDVHYYGGLSTGKLLKEHFASTNVETS</sequence>
<dbReference type="Gene3D" id="3.90.780.10">
    <property type="entry name" value="5'-Nucleotidase, C-terminal domain"/>
    <property type="match status" value="2"/>
</dbReference>
<dbReference type="Gene3D" id="3.60.21.10">
    <property type="match status" value="1"/>
</dbReference>
<dbReference type="FunFam" id="3.60.21.10:FF:000043">
    <property type="entry name" value="Ser/Thr protein phosphatase family"/>
    <property type="match status" value="1"/>
</dbReference>
<name>A0A061B9I2_CYBFA</name>
<dbReference type="SUPFAM" id="SSF55816">
    <property type="entry name" value="5'-nucleotidase (syn. UDP-sugar hydrolase), C-terminal domain"/>
    <property type="match status" value="1"/>
</dbReference>
<dbReference type="SUPFAM" id="SSF56300">
    <property type="entry name" value="Metallo-dependent phosphatases"/>
    <property type="match status" value="1"/>
</dbReference>
<dbReference type="GO" id="GO:0009166">
    <property type="term" value="P:nucleotide catabolic process"/>
    <property type="evidence" value="ECO:0007669"/>
    <property type="project" value="InterPro"/>
</dbReference>
<feature type="domain" description="Putative 5'-nucleotidase C-terminal" evidence="1">
    <location>
        <begin position="403"/>
        <end position="599"/>
    </location>
</feature>
<dbReference type="GO" id="GO:0016787">
    <property type="term" value="F:hydrolase activity"/>
    <property type="evidence" value="ECO:0007669"/>
    <property type="project" value="InterPro"/>
</dbReference>
<proteinExistence type="predicted"/>
<dbReference type="InterPro" id="IPR036907">
    <property type="entry name" value="5'-Nucleotdase_C_sf"/>
</dbReference>
<organism evidence="2">
    <name type="scientific">Cyberlindnera fabianii</name>
    <name type="common">Yeast</name>
    <name type="synonym">Hansenula fabianii</name>
    <dbReference type="NCBI Taxonomy" id="36022"/>
    <lineage>
        <taxon>Eukaryota</taxon>
        <taxon>Fungi</taxon>
        <taxon>Dikarya</taxon>
        <taxon>Ascomycota</taxon>
        <taxon>Saccharomycotina</taxon>
        <taxon>Saccharomycetes</taxon>
        <taxon>Phaffomycetales</taxon>
        <taxon>Phaffomycetaceae</taxon>
        <taxon>Cyberlindnera</taxon>
    </lineage>
</organism>
<dbReference type="EMBL" id="LK052909">
    <property type="protein sequence ID" value="CDR46580.1"/>
    <property type="molecule type" value="Genomic_DNA"/>
</dbReference>
<dbReference type="PhylomeDB" id="A0A061B9I2"/>
<accession>A0A061B9I2</accession>
<dbReference type="InterPro" id="IPR029052">
    <property type="entry name" value="Metallo-depent_PP-like"/>
</dbReference>
<protein>
    <submittedName>
        <fullName evidence="2">CYFA0S24e00430g1_1</fullName>
    </submittedName>
</protein>
<dbReference type="GO" id="GO:0005829">
    <property type="term" value="C:cytosol"/>
    <property type="evidence" value="ECO:0007669"/>
    <property type="project" value="TreeGrafter"/>
</dbReference>
<gene>
    <name evidence="2" type="ORF">CYFA0S_24e00430g</name>
</gene>
<dbReference type="InterPro" id="IPR053828">
    <property type="entry name" value="Nucleosidase_C"/>
</dbReference>
<dbReference type="PANTHER" id="PTHR11575:SF22">
    <property type="entry name" value="ADL392WP"/>
    <property type="match status" value="1"/>
</dbReference>
<dbReference type="PIRSF" id="PIRSF017316">
    <property type="entry name" value="Pesterase_C1039"/>
    <property type="match status" value="1"/>
</dbReference>